<evidence type="ECO:0000256" key="9">
    <source>
        <dbReference type="ARBA" id="ARBA00022990"/>
    </source>
</evidence>
<evidence type="ECO:0000313" key="14">
    <source>
        <dbReference type="EMBL" id="CAJ14148.1"/>
    </source>
</evidence>
<evidence type="ECO:0000256" key="7">
    <source>
        <dbReference type="ARBA" id="ARBA00022679"/>
    </source>
</evidence>
<feature type="domain" description="U-box" evidence="13">
    <location>
        <begin position="972"/>
        <end position="1046"/>
    </location>
</feature>
<dbReference type="EC" id="2.3.2.27" evidence="5"/>
<dbReference type="Pfam" id="PF10408">
    <property type="entry name" value="Ufd2P_core"/>
    <property type="match status" value="1"/>
</dbReference>
<comment type="catalytic activity">
    <reaction evidence="1">
        <text>S-ubiquitinyl-[E2 ubiquitin-conjugating enzyme]-L-cysteine + [acceptor protein]-L-lysine = [E2 ubiquitin-conjugating enzyme]-L-cysteine + N(6)-ubiquitinyl-[acceptor protein]-L-lysine.</text>
        <dbReference type="EC" id="2.3.2.27"/>
    </reaction>
</comment>
<evidence type="ECO:0000256" key="12">
    <source>
        <dbReference type="SAM" id="MobiDB-lite"/>
    </source>
</evidence>
<dbReference type="SUPFAM" id="SSF57850">
    <property type="entry name" value="RING/U-box"/>
    <property type="match status" value="1"/>
</dbReference>
<dbReference type="VEuPathDB" id="VectorBase:AGAMI1_001783"/>
<dbReference type="GO" id="GO:0006511">
    <property type="term" value="P:ubiquitin-dependent protein catabolic process"/>
    <property type="evidence" value="ECO:0007669"/>
    <property type="project" value="InterPro"/>
</dbReference>
<dbReference type="InterPro" id="IPR013083">
    <property type="entry name" value="Znf_RING/FYVE/PHD"/>
</dbReference>
<dbReference type="FunCoup" id="F7IUQ9">
    <property type="interactions" value="3042"/>
</dbReference>
<evidence type="ECO:0000256" key="8">
    <source>
        <dbReference type="ARBA" id="ARBA00022786"/>
    </source>
</evidence>
<keyword evidence="8" id="KW-0833">Ubl conjugation pathway</keyword>
<evidence type="ECO:0000259" key="13">
    <source>
        <dbReference type="PROSITE" id="PS51698"/>
    </source>
</evidence>
<feature type="region of interest" description="Disordered" evidence="12">
    <location>
        <begin position="1054"/>
        <end position="1087"/>
    </location>
</feature>
<dbReference type="Gene3D" id="3.30.40.10">
    <property type="entry name" value="Zinc/RING finger domain, C3HC4 (zinc finger)"/>
    <property type="match status" value="1"/>
</dbReference>
<sequence>MTNVTRKRKVDENSLLADGVTAYLSPIQPGARKGHLGRYELEKETAHRMAESMDTSHKPNPLEQKTNAHIEKIFLITLNKNPQKNKQFVYVEDVAQGVDSGLLDLDVLEQALFERLMLPNPSEYLIPNNITTSDTPQIAETKAILYLYGCFERNEKPVEPNDSVALDNQRKMKALILRNVCTSLKQPELYEGQNLSNQLLDIFKQCSTDDYAVAGRFVSEAVNEIFTDTETESEGFAIIRGIFGPIFVVVMKALRAASLITIECWVMPFLQVFPSDKNNPRLALIFLGYTTPPPDSDGIKYSDSLLGQLLSLSIMPRNHNGPYEYYENPLTTNRSAVDSLSSNLWNYTKRHLARMHAFVKSFLLLGGTVRSKMLDWIGRCLHANVPRGQIWNTHHGMGMFGNQTTSPDAFSINLAGVLLRLCQPLLKPQLKVLIVDPTYCAVKEADKETKAVHMLDAEKETCLLPLEDDKEQRLEADRYNFVTECFFMTHKAIDLGYRVCIEKFFRMNRELHRLQTMYYEMMSQNGADVPSDLMQMVSSQMQQFLCLQNVLLEPETDELLLQFYEASAIWLTQLSAREASQIDTLEPAKGFSPQTQQPVNLPLVGVAVSRVLKCIPEYIIENIVGYLQFSRHFDSRSLRVDVDAQRSIFTMILIFMGSSERIRNPHLRARLAEGLESLLPKESEPAGFSLSATLFTNHPHRLEIIPNLLRVFVSIEMTGQSVQFEQKFNYRRPMYAIMDYLWKIDEQKECFRALERQAIENIEAEDPPIFLRFINLLINDAIFLLDESLSNLQQIRQMQGAQDAGEWESLAQTERQQNVANLRNLGMLARFDNILGRDTINILQLLTSETKSIFCHSSMVDRVAAMLNYFLLNLTGPKKGNFKVKDKREFEFDPARTVLEICRIYVNLCECDAFCLAVSQDGRSYSPQLFEYAEQVLTRIGGGQLIGEMQEFAQKVQRIEKQQKIDEEALIDPPDEFLDPIMSSLMADPVILPSSRITVDRSTIARHLLSDQSDPFNRSPLTMEQVKRNDELKAKIDAWMREKRASHAATLAAAAAATKGGESSEQPTTPVTPTAVAMDADETVENQ</sequence>
<dbReference type="SMART" id="SM00504">
    <property type="entry name" value="Ubox"/>
    <property type="match status" value="1"/>
</dbReference>
<dbReference type="GO" id="GO:0034450">
    <property type="term" value="F:ubiquitin-ubiquitin ligase activity"/>
    <property type="evidence" value="ECO:0007669"/>
    <property type="project" value="InterPro"/>
</dbReference>
<comment type="pathway">
    <text evidence="3">Protein modification; protein ubiquitination.</text>
</comment>
<dbReference type="PANTHER" id="PTHR13931:SF16">
    <property type="entry name" value="UBIQUITIN CONJUGATION FACTOR E4 A"/>
    <property type="match status" value="1"/>
</dbReference>
<dbReference type="GO" id="GO:0005737">
    <property type="term" value="C:cytoplasm"/>
    <property type="evidence" value="ECO:0007669"/>
    <property type="project" value="UniProtKB-SubCell"/>
</dbReference>
<evidence type="ECO:0000256" key="11">
    <source>
        <dbReference type="ARBA" id="ARBA00040077"/>
    </source>
</evidence>
<evidence type="ECO:0000256" key="5">
    <source>
        <dbReference type="ARBA" id="ARBA00012483"/>
    </source>
</evidence>
<evidence type="ECO:0000256" key="10">
    <source>
        <dbReference type="ARBA" id="ARBA00037624"/>
    </source>
</evidence>
<feature type="compositionally biased region" description="Low complexity" evidence="12">
    <location>
        <begin position="1067"/>
        <end position="1077"/>
    </location>
</feature>
<comment type="subcellular location">
    <subcellularLocation>
        <location evidence="2">Cytoplasm</location>
    </subcellularLocation>
</comment>
<gene>
    <name evidence="14" type="primary">D1.6</name>
</gene>
<reference evidence="14" key="1">
    <citation type="journal article" date="2005" name="Insect Biochem. Mol. Biol.">
        <title>Comparative analysis of BAC and whole genome shotgun sequences from an Anopheles gambiae region related to Plasmodium encapsulation.</title>
        <authorList>
            <person name="Eiglmeier K."/>
            <person name="Wincker P."/>
            <person name="Cattolico L."/>
            <person name="Anthouard A."/>
            <person name="Holm I."/>
            <person name="Eckenberg R."/>
            <person name="Quesneville H."/>
            <person name="Jaillon O."/>
            <person name="Collins F.H."/>
            <person name="Weissenbach J."/>
            <person name="Brey P.T.and.Roth.C.W."/>
        </authorList>
    </citation>
    <scope>NUCLEOTIDE SEQUENCE</scope>
    <source>
        <strain evidence="14">PEST</strain>
    </source>
</reference>
<keyword evidence="7" id="KW-0808">Transferase</keyword>
<dbReference type="InParanoid" id="F7IUQ9"/>
<comment type="function">
    <text evidence="10">Ubiquitin-protein ligase that probably functions as an E3 ligase in conjunction with specific E1 and E2 ligases. May also function as an E4 ligase mediating the assembly of polyubiquitin chains on substrates ubiquitinated by another E3 ubiquitin ligase. Mediates 'Lys-48'-linked polyubiquitination of substrates.</text>
</comment>
<evidence type="ECO:0000256" key="4">
    <source>
        <dbReference type="ARBA" id="ARBA00007434"/>
    </source>
</evidence>
<dbReference type="GO" id="GO:0036503">
    <property type="term" value="P:ERAD pathway"/>
    <property type="evidence" value="ECO:0007669"/>
    <property type="project" value="InterPro"/>
</dbReference>
<organism evidence="14">
    <name type="scientific">Anopheles gambiae</name>
    <name type="common">African malaria mosquito</name>
    <dbReference type="NCBI Taxonomy" id="7165"/>
    <lineage>
        <taxon>Eukaryota</taxon>
        <taxon>Metazoa</taxon>
        <taxon>Ecdysozoa</taxon>
        <taxon>Arthropoda</taxon>
        <taxon>Hexapoda</taxon>
        <taxon>Insecta</taxon>
        <taxon>Pterygota</taxon>
        <taxon>Neoptera</taxon>
        <taxon>Endopterygota</taxon>
        <taxon>Diptera</taxon>
        <taxon>Nematocera</taxon>
        <taxon>Culicoidea</taxon>
        <taxon>Culicidae</taxon>
        <taxon>Anophelinae</taxon>
        <taxon>Anopheles</taxon>
    </lineage>
</organism>
<dbReference type="EMBL" id="CR954256">
    <property type="protein sequence ID" value="CAJ14148.1"/>
    <property type="molecule type" value="Genomic_DNA"/>
</dbReference>
<protein>
    <recommendedName>
        <fullName evidence="11">Ubiquitin conjugation factor E4 A</fullName>
        <ecNumber evidence="5">2.3.2.27</ecNumber>
    </recommendedName>
</protein>
<name>F7IUQ9_ANOGA</name>
<dbReference type="HOGENOM" id="CLU_003224_1_0_1"/>
<dbReference type="Pfam" id="PF04564">
    <property type="entry name" value="U-box"/>
    <property type="match status" value="1"/>
</dbReference>
<dbReference type="GO" id="GO:0000151">
    <property type="term" value="C:ubiquitin ligase complex"/>
    <property type="evidence" value="ECO:0007669"/>
    <property type="project" value="InterPro"/>
</dbReference>
<dbReference type="PANTHER" id="PTHR13931">
    <property type="entry name" value="UBIQUITINATION FACTOR E4"/>
    <property type="match status" value="1"/>
</dbReference>
<evidence type="ECO:0000256" key="6">
    <source>
        <dbReference type="ARBA" id="ARBA00022490"/>
    </source>
</evidence>
<accession>F7IUQ9</accession>
<keyword evidence="9" id="KW-0007">Acetylation</keyword>
<dbReference type="VEuPathDB" id="VectorBase:AGAP001681"/>
<reference evidence="14" key="2">
    <citation type="submission" date="2005-04" db="EMBL/GenBank/DDBJ databases">
        <authorList>
            <person name="Genoscope"/>
        </authorList>
    </citation>
    <scope>NUCLEOTIDE SEQUENCE</scope>
    <source>
        <strain evidence="14">PEST</strain>
    </source>
</reference>
<evidence type="ECO:0000256" key="1">
    <source>
        <dbReference type="ARBA" id="ARBA00000900"/>
    </source>
</evidence>
<dbReference type="InterPro" id="IPR019474">
    <property type="entry name" value="Ub_conjug_fac_E4_core"/>
</dbReference>
<evidence type="ECO:0000256" key="3">
    <source>
        <dbReference type="ARBA" id="ARBA00004906"/>
    </source>
</evidence>
<dbReference type="InterPro" id="IPR045132">
    <property type="entry name" value="UBE4"/>
</dbReference>
<dbReference type="PROSITE" id="PS51698">
    <property type="entry name" value="U_BOX"/>
    <property type="match status" value="1"/>
</dbReference>
<dbReference type="InterPro" id="IPR003613">
    <property type="entry name" value="Ubox_domain"/>
</dbReference>
<comment type="similarity">
    <text evidence="4">Belongs to the ubiquitin conjugation factor E4 family.</text>
</comment>
<dbReference type="AlphaFoldDB" id="F7IUQ9"/>
<dbReference type="FunFam" id="3.30.40.10:FF:000055">
    <property type="entry name" value="Ubiquitin conjugation factor e4 a"/>
    <property type="match status" value="1"/>
</dbReference>
<dbReference type="GO" id="GO:0016567">
    <property type="term" value="P:protein ubiquitination"/>
    <property type="evidence" value="ECO:0007669"/>
    <property type="project" value="UniProtKB-UniPathway"/>
</dbReference>
<keyword evidence="6" id="KW-0963">Cytoplasm</keyword>
<proteinExistence type="inferred from homology"/>
<evidence type="ECO:0000256" key="2">
    <source>
        <dbReference type="ARBA" id="ARBA00004496"/>
    </source>
</evidence>
<dbReference type="CDD" id="cd16657">
    <property type="entry name" value="RING-Ubox_UBE4A"/>
    <property type="match status" value="1"/>
</dbReference>
<dbReference type="UniPathway" id="UPA00143"/>